<dbReference type="InterPro" id="IPR007219">
    <property type="entry name" value="XnlR_reg_dom"/>
</dbReference>
<evidence type="ECO:0000256" key="5">
    <source>
        <dbReference type="ARBA" id="ARBA00023163"/>
    </source>
</evidence>
<evidence type="ECO:0000256" key="7">
    <source>
        <dbReference type="SAM" id="MobiDB-lite"/>
    </source>
</evidence>
<keyword evidence="2" id="KW-0862">Zinc</keyword>
<keyword evidence="3" id="KW-0805">Transcription regulation</keyword>
<evidence type="ECO:0000313" key="10">
    <source>
        <dbReference type="Proteomes" id="UP000191024"/>
    </source>
</evidence>
<reference evidence="10" key="1">
    <citation type="submission" date="2016-03" db="EMBL/GenBank/DDBJ databases">
        <authorList>
            <person name="Devillers H."/>
        </authorList>
    </citation>
    <scope>NUCLEOTIDE SEQUENCE [LARGE SCALE GENOMIC DNA]</scope>
</reference>
<dbReference type="InterPro" id="IPR050675">
    <property type="entry name" value="OAF3"/>
</dbReference>
<evidence type="ECO:0000313" key="9">
    <source>
        <dbReference type="EMBL" id="SCV03696.1"/>
    </source>
</evidence>
<dbReference type="CDD" id="cd00067">
    <property type="entry name" value="GAL4"/>
    <property type="match status" value="1"/>
</dbReference>
<feature type="domain" description="Zn(2)-C6 fungal-type" evidence="8">
    <location>
        <begin position="12"/>
        <end position="44"/>
    </location>
</feature>
<dbReference type="PROSITE" id="PS00463">
    <property type="entry name" value="ZN2_CY6_FUNGAL_1"/>
    <property type="match status" value="1"/>
</dbReference>
<sequence length="1162" mass="132181">MSSDSKQNTGKSCLVCRRRKVKCDKTKPVCQTCIKHRSEEHCRYEGKANIRFQHIVFGGRTNTSSSGLLSPEERIRSVSSKETSLIDSKTVENTTVPNATIPNDTPNATILPSCVKAQEPDLQIPSLRQFDDMSFNEGRDAIEVKAGRLSFAGPLHFVALSRRDPFLNVMTVLIRNQRFENHEKMGKNQPRVTLKYPDVTYTQAEIADQLILNTEDKVSSPSPKDGQRVNHSLQKGAGNQKESGDDASSGSKAVEVEDTSRAADIRFQRKLIENEGLDEIDTDDQKDELSYNPLSVVNLLNSESKTIQELPETATEAKNDILIWRKMQVLLDTLKRRKTDEEKKCIANERVPEMLFSNYAHGSPSQEYIVLQKIQSILPSDKIIWIHVDNYFASPLHGLFPVLNEDWFKDTIRKLIGERIDSDTKPAIRITKRFDMSKVASLLIVLRLSFLTYPEHIGNCVTEEEKLIVSNPIGIEFVNVAQMCLNQFKMLRKAVLPVLHCAIMLRLYRRFAPEEGDIADGGDSEPFSGLLVRMATSIGLNTEAETSSQLSDNYMYLQSWRKCWYVIYFLDLYEGMNMGNSLMIDENSFSTKLPTLDYNENGEYPSYVTNVGLESASLSCLQNNFQFSLQCRKLLQIVVNKRFKTNCQLVEDTARNLETLLRDSYGDGLKRIVSLPCDTIKGAVTKCNNFVTFINTLSVLAMVYYHLHLHLDNQVEKSRSASEASFPIFYLKKLLRLYVEIEPVLVVLFYGCRSSQDKRDIVDEMFGKHSKMVILQSCGVFIVRFTVILRCLISKFQHFKYNHIKEFSSKSSLDVAGVTAVVNEIITVTLAKFQAINKMTHVLSKTHFYAWRMSKGNTYIYNLLKDESNCVFDSESPIMARYRKMSYRDAKAGTHHDHSPNSLNPWEVFPKFNTLVFSKVQDFDNILSILNSTDWYIFSNTLTEIEINSALRALGDYSELTTKNGTRRLKIRKSLDPENATVKLRNIEQSDISPQDLSDCPSATSNNTIPSSCSPSKEGNNGVTEIDAFWYQTKLRNANDNNWVAGLPARNIDYAIANDHNQSAVAGISHSEDNFNNVGLDELFHNQELLQEHVMRQLHELTKDGLSSDDLGGRRKKRRRMPEQDLSGPTEQRLHYPDIFALNTLDVFMPFENPYDDELDLN</sequence>
<accession>A0A1G4KH11</accession>
<keyword evidence="10" id="KW-1185">Reference proteome</keyword>
<keyword evidence="1" id="KW-0479">Metal-binding</keyword>
<keyword evidence="4" id="KW-0238">DNA-binding</keyword>
<gene>
    <name evidence="9" type="ORF">LAMI_0H10220G</name>
</gene>
<dbReference type="InterPro" id="IPR036864">
    <property type="entry name" value="Zn2-C6_fun-type_DNA-bd_sf"/>
</dbReference>
<evidence type="ECO:0000256" key="2">
    <source>
        <dbReference type="ARBA" id="ARBA00022833"/>
    </source>
</evidence>
<dbReference type="Gene3D" id="4.10.240.10">
    <property type="entry name" value="Zn(2)-C6 fungal-type DNA-binding domain"/>
    <property type="match status" value="1"/>
</dbReference>
<dbReference type="EMBL" id="LT598468">
    <property type="protein sequence ID" value="SCV03696.1"/>
    <property type="molecule type" value="Genomic_DNA"/>
</dbReference>
<dbReference type="PANTHER" id="PTHR31069:SF12">
    <property type="entry name" value="TRANSCRIPTION FACTOR DOMAIN-CONTAINING PROTEIN"/>
    <property type="match status" value="1"/>
</dbReference>
<dbReference type="SMART" id="SM00066">
    <property type="entry name" value="GAL4"/>
    <property type="match status" value="1"/>
</dbReference>
<dbReference type="AlphaFoldDB" id="A0A1G4KH11"/>
<dbReference type="Pfam" id="PF04082">
    <property type="entry name" value="Fungal_trans"/>
    <property type="match status" value="1"/>
</dbReference>
<dbReference type="GO" id="GO:0000978">
    <property type="term" value="F:RNA polymerase II cis-regulatory region sequence-specific DNA binding"/>
    <property type="evidence" value="ECO:0007669"/>
    <property type="project" value="TreeGrafter"/>
</dbReference>
<proteinExistence type="predicted"/>
<protein>
    <submittedName>
        <fullName evidence="9">LAMI_0H10220g1_1</fullName>
    </submittedName>
</protein>
<feature type="region of interest" description="Disordered" evidence="7">
    <location>
        <begin position="212"/>
        <end position="259"/>
    </location>
</feature>
<feature type="region of interest" description="Disordered" evidence="7">
    <location>
        <begin position="1104"/>
        <end position="1132"/>
    </location>
</feature>
<evidence type="ECO:0000256" key="1">
    <source>
        <dbReference type="ARBA" id="ARBA00022723"/>
    </source>
</evidence>
<dbReference type="PROSITE" id="PS50048">
    <property type="entry name" value="ZN2_CY6_FUNGAL_2"/>
    <property type="match status" value="1"/>
</dbReference>
<dbReference type="STRING" id="1230905.A0A1G4KH11"/>
<organism evidence="9 10">
    <name type="scientific">Lachancea mirantina</name>
    <dbReference type="NCBI Taxonomy" id="1230905"/>
    <lineage>
        <taxon>Eukaryota</taxon>
        <taxon>Fungi</taxon>
        <taxon>Dikarya</taxon>
        <taxon>Ascomycota</taxon>
        <taxon>Saccharomycotina</taxon>
        <taxon>Saccharomycetes</taxon>
        <taxon>Saccharomycetales</taxon>
        <taxon>Saccharomycetaceae</taxon>
        <taxon>Lachancea</taxon>
    </lineage>
</organism>
<name>A0A1G4KH11_9SACH</name>
<evidence type="ECO:0000256" key="4">
    <source>
        <dbReference type="ARBA" id="ARBA00023125"/>
    </source>
</evidence>
<dbReference type="PANTHER" id="PTHR31069">
    <property type="entry name" value="OLEATE-ACTIVATED TRANSCRIPTION FACTOR 1-RELATED"/>
    <property type="match status" value="1"/>
</dbReference>
<evidence type="ECO:0000256" key="6">
    <source>
        <dbReference type="ARBA" id="ARBA00023242"/>
    </source>
</evidence>
<feature type="region of interest" description="Disordered" evidence="7">
    <location>
        <begin position="985"/>
        <end position="1019"/>
    </location>
</feature>
<dbReference type="SUPFAM" id="SSF57701">
    <property type="entry name" value="Zn2/Cys6 DNA-binding domain"/>
    <property type="match status" value="1"/>
</dbReference>
<feature type="compositionally biased region" description="Polar residues" evidence="7">
    <location>
        <begin position="987"/>
        <end position="1019"/>
    </location>
</feature>
<evidence type="ECO:0000256" key="3">
    <source>
        <dbReference type="ARBA" id="ARBA00023015"/>
    </source>
</evidence>
<dbReference type="Pfam" id="PF00172">
    <property type="entry name" value="Zn_clus"/>
    <property type="match status" value="1"/>
</dbReference>
<dbReference type="InterPro" id="IPR001138">
    <property type="entry name" value="Zn2Cys6_DnaBD"/>
</dbReference>
<keyword evidence="6" id="KW-0539">Nucleus</keyword>
<keyword evidence="5" id="KW-0804">Transcription</keyword>
<dbReference type="GO" id="GO:0000981">
    <property type="term" value="F:DNA-binding transcription factor activity, RNA polymerase II-specific"/>
    <property type="evidence" value="ECO:0007669"/>
    <property type="project" value="InterPro"/>
</dbReference>
<evidence type="ECO:0000259" key="8">
    <source>
        <dbReference type="PROSITE" id="PS50048"/>
    </source>
</evidence>
<dbReference type="OrthoDB" id="2943660at2759"/>
<dbReference type="CDD" id="cd12148">
    <property type="entry name" value="fungal_TF_MHR"/>
    <property type="match status" value="1"/>
</dbReference>
<dbReference type="GO" id="GO:0008270">
    <property type="term" value="F:zinc ion binding"/>
    <property type="evidence" value="ECO:0007669"/>
    <property type="project" value="InterPro"/>
</dbReference>
<dbReference type="SMART" id="SM00906">
    <property type="entry name" value="Fungal_trans"/>
    <property type="match status" value="1"/>
</dbReference>
<dbReference type="Proteomes" id="UP000191024">
    <property type="component" value="Chromosome H"/>
</dbReference>
<dbReference type="GO" id="GO:0005634">
    <property type="term" value="C:nucleus"/>
    <property type="evidence" value="ECO:0007669"/>
    <property type="project" value="TreeGrafter"/>
</dbReference>
<dbReference type="GO" id="GO:0006351">
    <property type="term" value="P:DNA-templated transcription"/>
    <property type="evidence" value="ECO:0007669"/>
    <property type="project" value="InterPro"/>
</dbReference>
<dbReference type="GO" id="GO:0045944">
    <property type="term" value="P:positive regulation of transcription by RNA polymerase II"/>
    <property type="evidence" value="ECO:0007669"/>
    <property type="project" value="TreeGrafter"/>
</dbReference>